<protein>
    <submittedName>
        <fullName evidence="1">Uncharacterized protein</fullName>
    </submittedName>
</protein>
<comment type="caution">
    <text evidence="1">The sequence shown here is derived from an EMBL/GenBank/DDBJ whole genome shotgun (WGS) entry which is preliminary data.</text>
</comment>
<accession>A0AAD4XGW8</accession>
<dbReference type="EMBL" id="JAJJMB010010045">
    <property type="protein sequence ID" value="KAI3911431.1"/>
    <property type="molecule type" value="Genomic_DNA"/>
</dbReference>
<feature type="non-terminal residue" evidence="1">
    <location>
        <position position="1"/>
    </location>
</feature>
<organism evidence="1 2">
    <name type="scientific">Papaver atlanticum</name>
    <dbReference type="NCBI Taxonomy" id="357466"/>
    <lineage>
        <taxon>Eukaryota</taxon>
        <taxon>Viridiplantae</taxon>
        <taxon>Streptophyta</taxon>
        <taxon>Embryophyta</taxon>
        <taxon>Tracheophyta</taxon>
        <taxon>Spermatophyta</taxon>
        <taxon>Magnoliopsida</taxon>
        <taxon>Ranunculales</taxon>
        <taxon>Papaveraceae</taxon>
        <taxon>Papaveroideae</taxon>
        <taxon>Papaver</taxon>
    </lineage>
</organism>
<gene>
    <name evidence="1" type="ORF">MKW98_010318</name>
</gene>
<sequence length="59" mass="6839">YTVFGFVHLNTELELQIIQLEEHLKLDAYVFVEMPKKNEGSSFLLLGQNFLPREPLMSA</sequence>
<name>A0AAD4XGW8_9MAGN</name>
<reference evidence="1" key="1">
    <citation type="submission" date="2022-04" db="EMBL/GenBank/DDBJ databases">
        <title>A functionally conserved STORR gene fusion in Papaver species that diverged 16.8 million years ago.</title>
        <authorList>
            <person name="Catania T."/>
        </authorList>
    </citation>
    <scope>NUCLEOTIDE SEQUENCE</scope>
    <source>
        <strain evidence="1">S-188037</strain>
    </source>
</reference>
<keyword evidence="2" id="KW-1185">Reference proteome</keyword>
<evidence type="ECO:0000313" key="1">
    <source>
        <dbReference type="EMBL" id="KAI3911431.1"/>
    </source>
</evidence>
<dbReference type="AlphaFoldDB" id="A0AAD4XGW8"/>
<proteinExistence type="predicted"/>
<evidence type="ECO:0000313" key="2">
    <source>
        <dbReference type="Proteomes" id="UP001202328"/>
    </source>
</evidence>
<dbReference type="Proteomes" id="UP001202328">
    <property type="component" value="Unassembled WGS sequence"/>
</dbReference>